<dbReference type="InterPro" id="IPR036514">
    <property type="entry name" value="SGNH_hydro_sf"/>
</dbReference>
<dbReference type="STRING" id="313628.LNTAR_18128"/>
<gene>
    <name evidence="2" type="ORF">LNTAR_18128</name>
</gene>
<feature type="domain" description="GSCFA" evidence="1">
    <location>
        <begin position="24"/>
        <end position="254"/>
    </location>
</feature>
<dbReference type="Proteomes" id="UP000004947">
    <property type="component" value="Unassembled WGS sequence"/>
</dbReference>
<reference evidence="2 3" key="1">
    <citation type="journal article" date="2010" name="J. Bacteriol.">
        <title>Genome sequence of Lentisphaera araneosa HTCC2155T, the type species of the order Lentisphaerales in the phylum Lentisphaerae.</title>
        <authorList>
            <person name="Thrash J.C."/>
            <person name="Cho J.C."/>
            <person name="Vergin K.L."/>
            <person name="Morris R.M."/>
            <person name="Giovannoni S.J."/>
        </authorList>
    </citation>
    <scope>NUCLEOTIDE SEQUENCE [LARGE SCALE GENOMIC DNA]</scope>
    <source>
        <strain evidence="2 3">HTCC2155</strain>
    </source>
</reference>
<protein>
    <recommendedName>
        <fullName evidence="1">GSCFA domain-containing protein</fullName>
    </recommendedName>
</protein>
<dbReference type="AlphaFoldDB" id="A6DFW4"/>
<sequence>MKLFRTEIIPQQTCPERLSWQNSFISLGSCFADKSSKLLQKSGVKVYSNPTGVLYNPQSIADLINNSLEGKVWSKNECVIHEKREVFPFIQGTQSDPIKFINDTQTELLEQINNADVLLVTFGTAWAYRLLTNNEVVANCHKLPSQLFKRQMLDLDSIYKTWNQTILKLQENKPELKIIFTVSPVRHLRDDFRDNQISKSTLHLAIEKLVKHNENCFYFPAYEIMMDDLRDYRFYSEDMAHPSDEATAYILDKFIKSSFDQASEKYFLEAQKISSMFEHKLLNPESEDSQKFILSRQKKAHGFLKKYPSSLLAINV</sequence>
<evidence type="ECO:0000313" key="3">
    <source>
        <dbReference type="Proteomes" id="UP000004947"/>
    </source>
</evidence>
<dbReference type="eggNOG" id="COG2755">
    <property type="taxonomic scope" value="Bacteria"/>
</dbReference>
<comment type="caution">
    <text evidence="2">The sequence shown here is derived from an EMBL/GenBank/DDBJ whole genome shotgun (WGS) entry which is preliminary data.</text>
</comment>
<dbReference type="Gene3D" id="3.40.50.1110">
    <property type="entry name" value="SGNH hydrolase"/>
    <property type="match status" value="1"/>
</dbReference>
<name>A6DFW4_9BACT</name>
<dbReference type="InterPro" id="IPR014982">
    <property type="entry name" value="GSCFA"/>
</dbReference>
<dbReference type="Pfam" id="PF08885">
    <property type="entry name" value="GSCFA"/>
    <property type="match status" value="1"/>
</dbReference>
<keyword evidence="3" id="KW-1185">Reference proteome</keyword>
<accession>A6DFW4</accession>
<dbReference type="RefSeq" id="WP_007276813.1">
    <property type="nucleotide sequence ID" value="NZ_ABCK01000001.1"/>
</dbReference>
<dbReference type="SUPFAM" id="SSF52266">
    <property type="entry name" value="SGNH hydrolase"/>
    <property type="match status" value="1"/>
</dbReference>
<organism evidence="2 3">
    <name type="scientific">Lentisphaera araneosa HTCC2155</name>
    <dbReference type="NCBI Taxonomy" id="313628"/>
    <lineage>
        <taxon>Bacteria</taxon>
        <taxon>Pseudomonadati</taxon>
        <taxon>Lentisphaerota</taxon>
        <taxon>Lentisphaeria</taxon>
        <taxon>Lentisphaerales</taxon>
        <taxon>Lentisphaeraceae</taxon>
        <taxon>Lentisphaera</taxon>
    </lineage>
</organism>
<dbReference type="OrthoDB" id="9807687at2"/>
<dbReference type="EMBL" id="ABCK01000001">
    <property type="protein sequence ID" value="EDM29694.1"/>
    <property type="molecule type" value="Genomic_DNA"/>
</dbReference>
<evidence type="ECO:0000259" key="1">
    <source>
        <dbReference type="Pfam" id="PF08885"/>
    </source>
</evidence>
<dbReference type="PROSITE" id="PS51257">
    <property type="entry name" value="PROKAR_LIPOPROTEIN"/>
    <property type="match status" value="1"/>
</dbReference>
<proteinExistence type="predicted"/>
<evidence type="ECO:0000313" key="2">
    <source>
        <dbReference type="EMBL" id="EDM29694.1"/>
    </source>
</evidence>
<dbReference type="GO" id="GO:0016788">
    <property type="term" value="F:hydrolase activity, acting on ester bonds"/>
    <property type="evidence" value="ECO:0007669"/>
    <property type="project" value="UniProtKB-ARBA"/>
</dbReference>